<name>A0A914RVC6_PAREQ</name>
<dbReference type="Proteomes" id="UP000887564">
    <property type="component" value="Unplaced"/>
</dbReference>
<protein>
    <submittedName>
        <fullName evidence="3">RUN domain-containing protein</fullName>
    </submittedName>
</protein>
<dbReference type="InterPro" id="IPR004012">
    <property type="entry name" value="Run_dom"/>
</dbReference>
<dbReference type="InterPro" id="IPR037213">
    <property type="entry name" value="Run_dom_sf"/>
</dbReference>
<evidence type="ECO:0000313" key="3">
    <source>
        <dbReference type="WBParaSite" id="PEQ_0000595401-mRNA-1"/>
    </source>
</evidence>
<reference evidence="3" key="1">
    <citation type="submission" date="2022-11" db="UniProtKB">
        <authorList>
            <consortium name="WormBaseParasite"/>
        </authorList>
    </citation>
    <scope>IDENTIFICATION</scope>
</reference>
<dbReference type="GO" id="GO:0031267">
    <property type="term" value="F:small GTPase binding"/>
    <property type="evidence" value="ECO:0007669"/>
    <property type="project" value="InterPro"/>
</dbReference>
<evidence type="ECO:0000259" key="1">
    <source>
        <dbReference type="PROSITE" id="PS50826"/>
    </source>
</evidence>
<dbReference type="GO" id="GO:0005085">
    <property type="term" value="F:guanyl-nucleotide exchange factor activity"/>
    <property type="evidence" value="ECO:0007669"/>
    <property type="project" value="InterPro"/>
</dbReference>
<dbReference type="AlphaFoldDB" id="A0A914RVC6"/>
<sequence>MFTSFVDAKIISHWEKPDENLLLFDARLQALKERHGLQMVRTPTYEKALPFHKVGTSIADQQAITRTTSYITDTPKQIAHQNWKFVEQLLKETKDASVNGLEENTLVASFCDLLERIWAHGLIKKQGKSSLWAHVLHHQELEKSGAIARGALVRNSMLTPGYSRKCVNALRIGDLSDLV</sequence>
<evidence type="ECO:0000313" key="2">
    <source>
        <dbReference type="Proteomes" id="UP000887564"/>
    </source>
</evidence>
<dbReference type="PROSITE" id="PS50826">
    <property type="entry name" value="RUN"/>
    <property type="match status" value="1"/>
</dbReference>
<dbReference type="SUPFAM" id="SSF140741">
    <property type="entry name" value="RUN domain-like"/>
    <property type="match status" value="1"/>
</dbReference>
<dbReference type="PANTHER" id="PTHR46070:SF1">
    <property type="entry name" value="PINSTRIPE, ISOFORM A"/>
    <property type="match status" value="1"/>
</dbReference>
<keyword evidence="2" id="KW-1185">Reference proteome</keyword>
<dbReference type="InterPro" id="IPR047278">
    <property type="entry name" value="DEN5A/B"/>
</dbReference>
<accession>A0A914RVC6</accession>
<dbReference type="PANTHER" id="PTHR46070">
    <property type="entry name" value="PINSTRIPE, ISOFORM A"/>
    <property type="match status" value="1"/>
</dbReference>
<dbReference type="WBParaSite" id="PEQ_0000595401-mRNA-1">
    <property type="protein sequence ID" value="PEQ_0000595401-mRNA-1"/>
    <property type="gene ID" value="PEQ_0000595401"/>
</dbReference>
<organism evidence="2 3">
    <name type="scientific">Parascaris equorum</name>
    <name type="common">Equine roundworm</name>
    <dbReference type="NCBI Taxonomy" id="6256"/>
    <lineage>
        <taxon>Eukaryota</taxon>
        <taxon>Metazoa</taxon>
        <taxon>Ecdysozoa</taxon>
        <taxon>Nematoda</taxon>
        <taxon>Chromadorea</taxon>
        <taxon>Rhabditida</taxon>
        <taxon>Spirurina</taxon>
        <taxon>Ascaridomorpha</taxon>
        <taxon>Ascaridoidea</taxon>
        <taxon>Ascarididae</taxon>
        <taxon>Parascaris</taxon>
    </lineage>
</organism>
<dbReference type="Gene3D" id="1.20.58.900">
    <property type="match status" value="1"/>
</dbReference>
<feature type="domain" description="RUN" evidence="1">
    <location>
        <begin position="101"/>
        <end position="179"/>
    </location>
</feature>
<proteinExistence type="predicted"/>